<accession>A0ABQ2VPW3</accession>
<feature type="region of interest" description="Disordered" evidence="1">
    <location>
        <begin position="33"/>
        <end position="56"/>
    </location>
</feature>
<dbReference type="Proteomes" id="UP000654471">
    <property type="component" value="Unassembled WGS sequence"/>
</dbReference>
<comment type="caution">
    <text evidence="2">The sequence shown here is derived from an EMBL/GenBank/DDBJ whole genome shotgun (WGS) entry which is preliminary data.</text>
</comment>
<keyword evidence="3" id="KW-1185">Reference proteome</keyword>
<reference evidence="3" key="1">
    <citation type="journal article" date="2019" name="Int. J. Syst. Evol. Microbiol.">
        <title>The Global Catalogue of Microorganisms (GCM) 10K type strain sequencing project: providing services to taxonomists for standard genome sequencing and annotation.</title>
        <authorList>
            <consortium name="The Broad Institute Genomics Platform"/>
            <consortium name="The Broad Institute Genome Sequencing Center for Infectious Disease"/>
            <person name="Wu L."/>
            <person name="Ma J."/>
        </authorList>
    </citation>
    <scope>NUCLEOTIDE SEQUENCE [LARGE SCALE GENOMIC DNA]</scope>
    <source>
        <strain evidence="3">JCM 3399</strain>
    </source>
</reference>
<feature type="compositionally biased region" description="Basic and acidic residues" evidence="1">
    <location>
        <begin position="33"/>
        <end position="43"/>
    </location>
</feature>
<organism evidence="2 3">
    <name type="scientific">Streptomyces albospinus</name>
    <dbReference type="NCBI Taxonomy" id="285515"/>
    <lineage>
        <taxon>Bacteria</taxon>
        <taxon>Bacillati</taxon>
        <taxon>Actinomycetota</taxon>
        <taxon>Actinomycetes</taxon>
        <taxon>Kitasatosporales</taxon>
        <taxon>Streptomycetaceae</taxon>
        <taxon>Streptomyces</taxon>
    </lineage>
</organism>
<protein>
    <submittedName>
        <fullName evidence="2">Uncharacterized protein</fullName>
    </submittedName>
</protein>
<evidence type="ECO:0000313" key="3">
    <source>
        <dbReference type="Proteomes" id="UP000654471"/>
    </source>
</evidence>
<sequence>MPNAAVRPYRLRDGRFEADGGAEPDCVVRPVRERAGGSRELNRAKSLGDATRTSQQ</sequence>
<name>A0ABQ2VPW3_9ACTN</name>
<evidence type="ECO:0000313" key="2">
    <source>
        <dbReference type="EMBL" id="GGU96060.1"/>
    </source>
</evidence>
<gene>
    <name evidence="2" type="ORF">GCM10010211_74010</name>
</gene>
<evidence type="ECO:0000256" key="1">
    <source>
        <dbReference type="SAM" id="MobiDB-lite"/>
    </source>
</evidence>
<dbReference type="EMBL" id="BMRP01000050">
    <property type="protein sequence ID" value="GGU96060.1"/>
    <property type="molecule type" value="Genomic_DNA"/>
</dbReference>
<proteinExistence type="predicted"/>